<evidence type="ECO:0000313" key="1">
    <source>
        <dbReference type="EMBL" id="CAA9298537.1"/>
    </source>
</evidence>
<name>A0A6J4K9M2_9SPHI</name>
<accession>A0A6J4K9M2</accession>
<reference evidence="1" key="1">
    <citation type="submission" date="2020-02" db="EMBL/GenBank/DDBJ databases">
        <authorList>
            <person name="Meier V. D."/>
        </authorList>
    </citation>
    <scope>NUCLEOTIDE SEQUENCE</scope>
    <source>
        <strain evidence="1">AVDCRST_MAG56</strain>
    </source>
</reference>
<proteinExistence type="predicted"/>
<sequence length="55" mass="6790">MGPRTVYHHRIYHCCSNQLRYWFNNIGAKERQQWQKKGNNGIVLLHFLIWRHPQD</sequence>
<gene>
    <name evidence="1" type="ORF">AVDCRST_MAG56-5214</name>
</gene>
<dbReference type="EMBL" id="CADCTQ010000432">
    <property type="protein sequence ID" value="CAA9298537.1"/>
    <property type="molecule type" value="Genomic_DNA"/>
</dbReference>
<dbReference type="AlphaFoldDB" id="A0A6J4K9M2"/>
<protein>
    <submittedName>
        <fullName evidence="1">Uncharacterized protein</fullName>
    </submittedName>
</protein>
<organism evidence="1">
    <name type="scientific">uncultured Cytophagales bacterium</name>
    <dbReference type="NCBI Taxonomy" id="158755"/>
    <lineage>
        <taxon>Bacteria</taxon>
        <taxon>Pseudomonadati</taxon>
        <taxon>Bacteroidota</taxon>
        <taxon>Sphingobacteriia</taxon>
        <taxon>Sphingobacteriales</taxon>
        <taxon>environmental samples</taxon>
    </lineage>
</organism>